<comment type="caution">
    <text evidence="1">The sequence shown here is derived from an EMBL/GenBank/DDBJ whole genome shotgun (WGS) entry which is preliminary data.</text>
</comment>
<accession>A0A2R6AAW1</accession>
<sequence length="88" mass="10438">MKTVIAKVPEPLYYKMKRHKEINWSEVIRQAIEKKLSETEKIKTGTELLEELKAYGINEMELKVTPSQGEKEFQKKLNLRYKCADRHT</sequence>
<reference evidence="1 2" key="1">
    <citation type="submission" date="2017-04" db="EMBL/GenBank/DDBJ databases">
        <title>Novel microbial lineages endemic to geothermal iron-oxide mats fill important gaps in the evolutionary history of Archaea.</title>
        <authorList>
            <person name="Jay Z.J."/>
            <person name="Beam J.P."/>
            <person name="Dlakic M."/>
            <person name="Rusch D.B."/>
            <person name="Kozubal M.A."/>
            <person name="Inskeep W.P."/>
        </authorList>
    </citation>
    <scope>NUCLEOTIDE SEQUENCE [LARGE SCALE GENOMIC DNA]</scope>
    <source>
        <strain evidence="1">BE_D</strain>
    </source>
</reference>
<dbReference type="EMBL" id="NEXD01000103">
    <property type="protein sequence ID" value="PSN83443.1"/>
    <property type="molecule type" value="Genomic_DNA"/>
</dbReference>
<gene>
    <name evidence="1" type="ORF">B9Q02_10520</name>
</gene>
<dbReference type="Proteomes" id="UP000240569">
    <property type="component" value="Unassembled WGS sequence"/>
</dbReference>
<name>A0A2R6AAW1_9ARCH</name>
<evidence type="ECO:0000313" key="2">
    <source>
        <dbReference type="Proteomes" id="UP000240569"/>
    </source>
</evidence>
<proteinExistence type="predicted"/>
<dbReference type="AlphaFoldDB" id="A0A2R6AAW1"/>
<evidence type="ECO:0000313" key="1">
    <source>
        <dbReference type="EMBL" id="PSN83443.1"/>
    </source>
</evidence>
<organism evidence="1 2">
    <name type="scientific">Candidatus Marsarchaeota G1 archaeon BE_D</name>
    <dbReference type="NCBI Taxonomy" id="1978156"/>
    <lineage>
        <taxon>Archaea</taxon>
        <taxon>Candidatus Marsarchaeota</taxon>
        <taxon>Candidatus Marsarchaeota group 1</taxon>
    </lineage>
</organism>
<protein>
    <submittedName>
        <fullName evidence="1">Uncharacterized protein</fullName>
    </submittedName>
</protein>